<dbReference type="PANTHER" id="PTHR35039">
    <property type="entry name" value="3-KETO-L-GULONATE-6-PHOSPHATE DECARBOXYLASE SGBH-RELATED"/>
    <property type="match status" value="1"/>
</dbReference>
<dbReference type="InterPro" id="IPR036704">
    <property type="entry name" value="RraA/RraA-like_sf"/>
</dbReference>
<evidence type="ECO:0000256" key="3">
    <source>
        <dbReference type="ARBA" id="ARBA00012890"/>
    </source>
</evidence>
<dbReference type="GO" id="GO:0004590">
    <property type="term" value="F:orotidine-5'-phosphate decarboxylase activity"/>
    <property type="evidence" value="ECO:0007669"/>
    <property type="project" value="InterPro"/>
</dbReference>
<dbReference type="NCBIfam" id="NF005442">
    <property type="entry name" value="PRK07028.1"/>
    <property type="match status" value="1"/>
</dbReference>
<reference evidence="7 8" key="1">
    <citation type="submission" date="2016-10" db="EMBL/GenBank/DDBJ databases">
        <title>Complete genome of the TMA-utilizing, human hosted archaeon Methanomethylophilus alvus Gen. nov, sp. nov., strain Mx-05, derived from a pure culture.</title>
        <authorList>
            <person name="Brugere J.-F."/>
            <person name="Ben Hania W."/>
            <person name="Chaudhary P.P."/>
            <person name="Gaci N."/>
            <person name="Borrel G."/>
            <person name="Cao Van Tuat L."/>
            <person name="Fardeau M.-L."/>
            <person name="Harris H.M.B."/>
            <person name="O'Toole P.W."/>
            <person name="Ollivier B."/>
        </authorList>
    </citation>
    <scope>NUCLEOTIDE SEQUENCE [LARGE SCALE GENOMIC DNA]</scope>
    <source>
        <strain evidence="7 8">Mx-05</strain>
    </source>
</reference>
<evidence type="ECO:0000256" key="4">
    <source>
        <dbReference type="ARBA" id="ARBA00023239"/>
    </source>
</evidence>
<dbReference type="GO" id="GO:0006207">
    <property type="term" value="P:'de novo' pyrimidine nucleobase biosynthetic process"/>
    <property type="evidence" value="ECO:0007669"/>
    <property type="project" value="InterPro"/>
</dbReference>
<dbReference type="SUPFAM" id="SSF51366">
    <property type="entry name" value="Ribulose-phoshate binding barrel"/>
    <property type="match status" value="1"/>
</dbReference>
<comment type="catalytic activity">
    <reaction evidence="1">
        <text>D-ribulose 5-phosphate + formaldehyde = D-arabino-hex-3-ulose 6-phosphate</text>
        <dbReference type="Rhea" id="RHEA:25201"/>
        <dbReference type="ChEBI" id="CHEBI:16842"/>
        <dbReference type="ChEBI" id="CHEBI:58121"/>
        <dbReference type="ChEBI" id="CHEBI:58542"/>
        <dbReference type="EC" id="4.1.2.43"/>
    </reaction>
</comment>
<name>A0A3G3IJ57_9ARCH</name>
<dbReference type="AlphaFoldDB" id="A0A3G3IJ57"/>
<dbReference type="InterPro" id="IPR013785">
    <property type="entry name" value="Aldolase_TIM"/>
</dbReference>
<dbReference type="PIRSF" id="PIRSF037137">
    <property type="entry name" value="HPS_DMK_prd"/>
    <property type="match status" value="1"/>
</dbReference>
<comment type="similarity">
    <text evidence="2">Belongs to the HPS/KGPDC family. HPS subfamily.</text>
</comment>
<evidence type="ECO:0000256" key="5">
    <source>
        <dbReference type="ARBA" id="ARBA00023277"/>
    </source>
</evidence>
<dbReference type="FunFam" id="3.20.20.70:FF:000022">
    <property type="entry name" value="3-keto-L-gulonate-6-phosphate decarboxylase UlaD"/>
    <property type="match status" value="1"/>
</dbReference>
<dbReference type="GO" id="GO:0043801">
    <property type="term" value="F:hexulose-6-phosphate synthase activity"/>
    <property type="evidence" value="ECO:0007669"/>
    <property type="project" value="UniProtKB-EC"/>
</dbReference>
<dbReference type="InterPro" id="IPR017120">
    <property type="entry name" value="Bifunct_HPS/DMK_prd"/>
</dbReference>
<dbReference type="SUPFAM" id="SSF89562">
    <property type="entry name" value="RraA-like"/>
    <property type="match status" value="1"/>
</dbReference>
<evidence type="ECO:0000256" key="1">
    <source>
        <dbReference type="ARBA" id="ARBA00000718"/>
    </source>
</evidence>
<dbReference type="OMA" id="VGIDQQM"/>
<keyword evidence="4" id="KW-0456">Lyase</keyword>
<organism evidence="7 8">
    <name type="scientific">Methanomethylophilus alvi</name>
    <dbReference type="NCBI Taxonomy" id="1291540"/>
    <lineage>
        <taxon>Archaea</taxon>
        <taxon>Methanobacteriati</taxon>
        <taxon>Thermoplasmatota</taxon>
        <taxon>Thermoplasmata</taxon>
        <taxon>Methanomassiliicoccales</taxon>
        <taxon>Methanomethylophilaceae</taxon>
        <taxon>Methanomethylophilus</taxon>
    </lineage>
</organism>
<dbReference type="Gene3D" id="3.50.30.40">
    <property type="entry name" value="Ribonuclease E inhibitor RraA/RraA-like"/>
    <property type="match status" value="1"/>
</dbReference>
<dbReference type="GO" id="GO:0033982">
    <property type="term" value="F:3-dehydro-L-gulonate-6-phosphate decarboxylase activity"/>
    <property type="evidence" value="ECO:0007669"/>
    <property type="project" value="TreeGrafter"/>
</dbReference>
<dbReference type="RefSeq" id="WP_048097898.1">
    <property type="nucleotide sequence ID" value="NZ_CP017686.1"/>
</dbReference>
<dbReference type="CDD" id="cd04726">
    <property type="entry name" value="KGPDC_HPS"/>
    <property type="match status" value="1"/>
</dbReference>
<gene>
    <name evidence="7" type="ORF">BKD89_08185</name>
</gene>
<dbReference type="GO" id="GO:0019854">
    <property type="term" value="P:L-ascorbic acid catabolic process"/>
    <property type="evidence" value="ECO:0007669"/>
    <property type="project" value="TreeGrafter"/>
</dbReference>
<dbReference type="NCBIfam" id="TIGR03128">
    <property type="entry name" value="RuMP_HxlA"/>
    <property type="match status" value="1"/>
</dbReference>
<dbReference type="CDD" id="cd16841">
    <property type="entry name" value="RraA_family"/>
    <property type="match status" value="1"/>
</dbReference>
<dbReference type="InterPro" id="IPR017553">
    <property type="entry name" value="3-hexulose-6-phosphate_synth"/>
</dbReference>
<dbReference type="SMART" id="SM00934">
    <property type="entry name" value="OMPdecase"/>
    <property type="match status" value="1"/>
</dbReference>
<dbReference type="EMBL" id="CP017686">
    <property type="protein sequence ID" value="AYQ55759.1"/>
    <property type="molecule type" value="Genomic_DNA"/>
</dbReference>
<evidence type="ECO:0000259" key="6">
    <source>
        <dbReference type="SMART" id="SM00934"/>
    </source>
</evidence>
<feature type="domain" description="Orotidine 5'-phosphate decarboxylase" evidence="6">
    <location>
        <begin position="4"/>
        <end position="206"/>
    </location>
</feature>
<dbReference type="Proteomes" id="UP000273278">
    <property type="component" value="Chromosome"/>
</dbReference>
<keyword evidence="5" id="KW-0119">Carbohydrate metabolism</keyword>
<dbReference type="PANTHER" id="PTHR35039:SF3">
    <property type="entry name" value="3-KETO-L-GULONATE-6-PHOSPHATE DECARBOXYLASE SGBH-RELATED"/>
    <property type="match status" value="1"/>
</dbReference>
<protein>
    <recommendedName>
        <fullName evidence="3">3-hexulose-6-phosphate synthase</fullName>
        <ecNumber evidence="3">4.1.2.43</ecNumber>
    </recommendedName>
</protein>
<evidence type="ECO:0000256" key="2">
    <source>
        <dbReference type="ARBA" id="ARBA00006350"/>
    </source>
</evidence>
<evidence type="ECO:0000313" key="8">
    <source>
        <dbReference type="Proteomes" id="UP000273278"/>
    </source>
</evidence>
<dbReference type="InterPro" id="IPR011060">
    <property type="entry name" value="RibuloseP-bd_barrel"/>
</dbReference>
<dbReference type="GeneID" id="41322434"/>
<dbReference type="Gene3D" id="3.20.20.70">
    <property type="entry name" value="Aldolase class I"/>
    <property type="match status" value="1"/>
</dbReference>
<dbReference type="InterPro" id="IPR001754">
    <property type="entry name" value="OMPdeCOase_dom"/>
</dbReference>
<dbReference type="Pfam" id="PF03737">
    <property type="entry name" value="RraA-like"/>
    <property type="match status" value="1"/>
</dbReference>
<proteinExistence type="inferred from homology"/>
<dbReference type="Pfam" id="PF00215">
    <property type="entry name" value="OMPdecase"/>
    <property type="match status" value="1"/>
</dbReference>
<evidence type="ECO:0000313" key="7">
    <source>
        <dbReference type="EMBL" id="AYQ55759.1"/>
    </source>
</evidence>
<accession>A0A3G3IJ57</accession>
<dbReference type="EC" id="4.1.2.43" evidence="3"/>
<sequence length="430" mass="45846">MEPVLQVALDMMQLKRSVGIAKEAVEGGADWIEVGTPLIKSEGTEAVRTMKRTFPGRRIVADTKTMDTGAFEVEIMAKAGADIVTVLGLAEDSTISEAVESGRKYGTEIMVDMINVPDKVRRAKEVEKLGVAYICLHMGIDTQMRGEEAPVDILREIVGAVSVPVAVAGGITADTVPEYINAGAYDIIVGGGITKTDDIRGAAANMKKAMKGLAIDSVVAKKYTEDDLFEAFSKVSTCNISDAYHKKGVIFGLHPYIQRNAKMVGRALTVQTANGDWAKPVEAIDLAKPGDVIVVDVGGGPIAVWGELASNSAMNMGVKGIVIDGAIRDIDDIQNLGFPAFARSAVPCAGEAKGYGGIGVEITVGGQRVRTGDWIIGDESGLIVVPKEEAVEVANRALDVHEHETRTREEIRRGSTLSKVNELSKWEPVK</sequence>
<dbReference type="InterPro" id="IPR041710">
    <property type="entry name" value="HPS/KGPDC"/>
</dbReference>
<dbReference type="InterPro" id="IPR005493">
    <property type="entry name" value="RraA/RraA-like"/>
</dbReference>